<evidence type="ECO:0000256" key="3">
    <source>
        <dbReference type="ARBA" id="ARBA00023145"/>
    </source>
</evidence>
<gene>
    <name evidence="7" type="ORF">HN018_11015</name>
</gene>
<keyword evidence="6" id="KW-0812">Transmembrane</keyword>
<dbReference type="Gene3D" id="2.30.120.10">
    <property type="match status" value="1"/>
</dbReference>
<dbReference type="Gene3D" id="1.10.439.10">
    <property type="entry name" value="Penicillin Amidohydrolase, domain 1"/>
    <property type="match status" value="1"/>
</dbReference>
<keyword evidence="8" id="KW-1185">Reference proteome</keyword>
<sequence length="778" mass="82977">MTRMRRILLGVGATIGSVILLGGVLIGGTLWHTLPPAHQTLRLAGLRHPVSITIDEHGIPRIDAGDLVDAAVATGFLHARDRMFEMELMRRVGSGRVSELAGPAGLPIDRMMRTLGLRRLAEAAYPMLPKSTRDLLDGYARGVNAAIAARGRFISPEFLLIGAPEPWSPADSLLWGRLMGLSLAENWHTELARLATPAHVAPDRLLKLRPDHAETPSPEAARADPDLSRLASRLADALPRFPAPYTLPEEASDEWAVDGAHSRTGAPLLAGDPHLAFGFPSIWYLVRIAVPGHVLTGASAPGVPFLVIGQNGHIAWTFTSSSADCQDLFIETPLSDGRYVTPTGPQPFQTRDERIRVRGAPDIVMTIRTTRHGPVISDILRGSSGGRIIAAAMENLRPEDAAPGLAALDVADDIDAAGRAAALISTPVQNLLVADRSRIALFTTGEVPIRRSGDGGVASDGADGLHDWIGHASGTALPTIVSPSSGRILNGNERTAPPGFPVFMGHDWPAPWRASRIRTLLDAAPTHDIDDFVRMQNDPTSAFAQHLLPPLLGRPLYLDPASLQFRALSLLRGWDGSMDPVRPQPLIFNAWIQRFVGDVLAREGVPAGAAGSWEDVADLLLRSAGSAWCGGDCTPMLAAALDTSMHALTPTHGADPAGWRWGTAHHAMFDNAFLRAIPLVGAIAHRDIPIGGDDSTLLRGGSGLLGDFRAVHGASYRGDYDLADPERSRFIVAPGQSGNWMSSNAWNLMQLWAGGSTMTIGHSARRVDATISLLPAGG</sequence>
<evidence type="ECO:0000256" key="2">
    <source>
        <dbReference type="ARBA" id="ARBA00022801"/>
    </source>
</evidence>
<feature type="binding site" evidence="5">
    <location>
        <position position="327"/>
    </location>
    <ligand>
        <name>Ca(2+)</name>
        <dbReference type="ChEBI" id="CHEBI:29108"/>
    </ligand>
</feature>
<organism evidence="7 8">
    <name type="scientific">Lichenicola cladoniae</name>
    <dbReference type="NCBI Taxonomy" id="1484109"/>
    <lineage>
        <taxon>Bacteria</taxon>
        <taxon>Pseudomonadati</taxon>
        <taxon>Pseudomonadota</taxon>
        <taxon>Alphaproteobacteria</taxon>
        <taxon>Acetobacterales</taxon>
        <taxon>Acetobacteraceae</taxon>
        <taxon>Lichenicola</taxon>
    </lineage>
</organism>
<dbReference type="InterPro" id="IPR029055">
    <property type="entry name" value="Ntn_hydrolases_N"/>
</dbReference>
<dbReference type="InterPro" id="IPR014395">
    <property type="entry name" value="Pen/GL7ACA/AHL_acylase"/>
</dbReference>
<dbReference type="PANTHER" id="PTHR34218:SF4">
    <property type="entry name" value="ACYL-HOMOSERINE LACTONE ACYLASE QUIP"/>
    <property type="match status" value="1"/>
</dbReference>
<dbReference type="EMBL" id="CP053708">
    <property type="protein sequence ID" value="QKE90494.1"/>
    <property type="molecule type" value="Genomic_DNA"/>
</dbReference>
<feature type="transmembrane region" description="Helical" evidence="6">
    <location>
        <begin position="7"/>
        <end position="31"/>
    </location>
</feature>
<comment type="similarity">
    <text evidence="1">Belongs to the peptidase S45 family.</text>
</comment>
<keyword evidence="5" id="KW-0106">Calcium</keyword>
<dbReference type="Proteomes" id="UP000500767">
    <property type="component" value="Chromosome"/>
</dbReference>
<dbReference type="InterPro" id="IPR023343">
    <property type="entry name" value="Penicillin_amidase_dom1"/>
</dbReference>
<dbReference type="GO" id="GO:0016811">
    <property type="term" value="F:hydrolase activity, acting on carbon-nitrogen (but not peptide) bonds, in linear amides"/>
    <property type="evidence" value="ECO:0007669"/>
    <property type="project" value="InterPro"/>
</dbReference>
<keyword evidence="2" id="KW-0378">Hydrolase</keyword>
<dbReference type="InterPro" id="IPR002692">
    <property type="entry name" value="S45"/>
</dbReference>
<feature type="binding site" evidence="5">
    <location>
        <position position="324"/>
    </location>
    <ligand>
        <name>Ca(2+)</name>
        <dbReference type="ChEBI" id="CHEBI:29108"/>
    </ligand>
</feature>
<evidence type="ECO:0000256" key="5">
    <source>
        <dbReference type="PIRSR" id="PIRSR001227-2"/>
    </source>
</evidence>
<feature type="binding site" evidence="5">
    <location>
        <position position="190"/>
    </location>
    <ligand>
        <name>Ca(2+)</name>
        <dbReference type="ChEBI" id="CHEBI:29108"/>
    </ligand>
</feature>
<proteinExistence type="inferred from homology"/>
<evidence type="ECO:0000256" key="6">
    <source>
        <dbReference type="SAM" id="Phobius"/>
    </source>
</evidence>
<name>A0A6M8HPZ7_9PROT</name>
<feature type="active site" description="Nucleophile" evidence="4">
    <location>
        <position position="252"/>
    </location>
</feature>
<keyword evidence="3" id="KW-0865">Zymogen</keyword>
<dbReference type="AlphaFoldDB" id="A0A6M8HPZ7"/>
<keyword evidence="6" id="KW-0472">Membrane</keyword>
<evidence type="ECO:0000256" key="4">
    <source>
        <dbReference type="PIRSR" id="PIRSR001227-1"/>
    </source>
</evidence>
<dbReference type="CDD" id="cd03747">
    <property type="entry name" value="Ntn_PGA_like"/>
    <property type="match status" value="1"/>
</dbReference>
<dbReference type="InterPro" id="IPR043146">
    <property type="entry name" value="Penicillin_amidase_N_B-knob"/>
</dbReference>
<comment type="cofactor">
    <cofactor evidence="5">
        <name>Ca(2+)</name>
        <dbReference type="ChEBI" id="CHEBI:29108"/>
    </cofactor>
    <text evidence="5">Binds 1 Ca(2+) ion per dimer.</text>
</comment>
<keyword evidence="6" id="KW-1133">Transmembrane helix</keyword>
<evidence type="ECO:0000313" key="7">
    <source>
        <dbReference type="EMBL" id="QKE90494.1"/>
    </source>
</evidence>
<evidence type="ECO:0000256" key="1">
    <source>
        <dbReference type="ARBA" id="ARBA00006586"/>
    </source>
</evidence>
<dbReference type="KEGG" id="lck:HN018_11015"/>
<dbReference type="Gene3D" id="1.10.1400.10">
    <property type="match status" value="1"/>
</dbReference>
<dbReference type="GO" id="GO:0017000">
    <property type="term" value="P:antibiotic biosynthetic process"/>
    <property type="evidence" value="ECO:0007669"/>
    <property type="project" value="InterPro"/>
</dbReference>
<keyword evidence="5" id="KW-0479">Metal-binding</keyword>
<evidence type="ECO:0000313" key="8">
    <source>
        <dbReference type="Proteomes" id="UP000500767"/>
    </source>
</evidence>
<protein>
    <submittedName>
        <fullName evidence="7">Penicillin acylase family protein</fullName>
    </submittedName>
</protein>
<dbReference type="PANTHER" id="PTHR34218">
    <property type="entry name" value="PEPTIDASE S45 PENICILLIN AMIDASE"/>
    <property type="match status" value="1"/>
</dbReference>
<dbReference type="GO" id="GO:0046872">
    <property type="term" value="F:metal ion binding"/>
    <property type="evidence" value="ECO:0007669"/>
    <property type="project" value="UniProtKB-KW"/>
</dbReference>
<reference evidence="7 8" key="1">
    <citation type="journal article" date="2014" name="World J. Microbiol. Biotechnol.">
        <title>Biodiversity and physiological characteristics of Antarctic and Arctic lichens-associated bacteria.</title>
        <authorList>
            <person name="Lee Y.M."/>
            <person name="Kim E.H."/>
            <person name="Lee H.K."/>
            <person name="Hong S.G."/>
        </authorList>
    </citation>
    <scope>NUCLEOTIDE SEQUENCE [LARGE SCALE GENOMIC DNA]</scope>
    <source>
        <strain evidence="7 8">PAMC 26569</strain>
    </source>
</reference>
<accession>A0A6M8HPZ7</accession>
<dbReference type="Gene3D" id="3.60.20.10">
    <property type="entry name" value="Glutamine Phosphoribosylpyrophosphate, subunit 1, domain 1"/>
    <property type="match status" value="1"/>
</dbReference>
<dbReference type="PIRSF" id="PIRSF001227">
    <property type="entry name" value="Pen_acylase"/>
    <property type="match status" value="1"/>
</dbReference>
<dbReference type="RefSeq" id="WP_172443475.1">
    <property type="nucleotide sequence ID" value="NZ_CP053708.1"/>
</dbReference>
<dbReference type="InterPro" id="IPR043147">
    <property type="entry name" value="Penicillin_amidase_A-knob"/>
</dbReference>
<dbReference type="SUPFAM" id="SSF56235">
    <property type="entry name" value="N-terminal nucleophile aminohydrolases (Ntn hydrolases)"/>
    <property type="match status" value="1"/>
</dbReference>
<dbReference type="Pfam" id="PF01804">
    <property type="entry name" value="Penicil_amidase"/>
    <property type="match status" value="1"/>
</dbReference>